<accession>A0A1N6SI70</accession>
<dbReference type="InterPro" id="IPR051120">
    <property type="entry name" value="ABC_AA/LPS_Transport"/>
</dbReference>
<dbReference type="CDD" id="cd03219">
    <property type="entry name" value="ABC_Mj1267_LivG_branched"/>
    <property type="match status" value="1"/>
</dbReference>
<dbReference type="InterPro" id="IPR003439">
    <property type="entry name" value="ABC_transporter-like_ATP-bd"/>
</dbReference>
<gene>
    <name evidence="5" type="ORF">SAMN05421647_104282</name>
</gene>
<evidence type="ECO:0000259" key="4">
    <source>
        <dbReference type="PROSITE" id="PS50893"/>
    </source>
</evidence>
<dbReference type="Proteomes" id="UP000186895">
    <property type="component" value="Unassembled WGS sequence"/>
</dbReference>
<dbReference type="GO" id="GO:0005524">
    <property type="term" value="F:ATP binding"/>
    <property type="evidence" value="ECO:0007669"/>
    <property type="project" value="UniProtKB-KW"/>
</dbReference>
<keyword evidence="1" id="KW-0813">Transport</keyword>
<dbReference type="InterPro" id="IPR032823">
    <property type="entry name" value="BCA_ABC_TP_C"/>
</dbReference>
<evidence type="ECO:0000256" key="3">
    <source>
        <dbReference type="ARBA" id="ARBA00022840"/>
    </source>
</evidence>
<evidence type="ECO:0000313" key="6">
    <source>
        <dbReference type="Proteomes" id="UP000186895"/>
    </source>
</evidence>
<dbReference type="InterPro" id="IPR003593">
    <property type="entry name" value="AAA+_ATPase"/>
</dbReference>
<dbReference type="PROSITE" id="PS50893">
    <property type="entry name" value="ABC_TRANSPORTER_2"/>
    <property type="match status" value="1"/>
</dbReference>
<evidence type="ECO:0000256" key="2">
    <source>
        <dbReference type="ARBA" id="ARBA00022741"/>
    </source>
</evidence>
<protein>
    <submittedName>
        <fullName evidence="5">Amino acid/amide ABC transporter ATP-binding protein 1, HAAT family</fullName>
    </submittedName>
</protein>
<dbReference type="SUPFAM" id="SSF52540">
    <property type="entry name" value="P-loop containing nucleoside triphosphate hydrolases"/>
    <property type="match status" value="1"/>
</dbReference>
<dbReference type="Gene3D" id="3.40.50.300">
    <property type="entry name" value="P-loop containing nucleotide triphosphate hydrolases"/>
    <property type="match status" value="1"/>
</dbReference>
<keyword evidence="6" id="KW-1185">Reference proteome</keyword>
<feature type="domain" description="ABC transporter" evidence="4">
    <location>
        <begin position="13"/>
        <end position="254"/>
    </location>
</feature>
<dbReference type="PANTHER" id="PTHR45772:SF3">
    <property type="entry name" value="ABC TRANSPORTER ATP-BINDING PROTEIN"/>
    <property type="match status" value="1"/>
</dbReference>
<dbReference type="SMART" id="SM00382">
    <property type="entry name" value="AAA"/>
    <property type="match status" value="1"/>
</dbReference>
<keyword evidence="2" id="KW-0547">Nucleotide-binding</keyword>
<organism evidence="5 6">
    <name type="scientific">Marinobacterium stanieri</name>
    <dbReference type="NCBI Taxonomy" id="49186"/>
    <lineage>
        <taxon>Bacteria</taxon>
        <taxon>Pseudomonadati</taxon>
        <taxon>Pseudomonadota</taxon>
        <taxon>Gammaproteobacteria</taxon>
        <taxon>Oceanospirillales</taxon>
        <taxon>Oceanospirillaceae</taxon>
        <taxon>Marinobacterium</taxon>
    </lineage>
</organism>
<dbReference type="STRING" id="49186.SAMN05421647_104282"/>
<dbReference type="Pfam" id="PF12399">
    <property type="entry name" value="BCA_ABC_TP_C"/>
    <property type="match status" value="1"/>
</dbReference>
<dbReference type="Pfam" id="PF00005">
    <property type="entry name" value="ABC_tran"/>
    <property type="match status" value="1"/>
</dbReference>
<keyword evidence="3 5" id="KW-0067">ATP-binding</keyword>
<evidence type="ECO:0000313" key="5">
    <source>
        <dbReference type="EMBL" id="SIQ40734.1"/>
    </source>
</evidence>
<sequence length="259" mass="28776">MNTQVSLDLKVMLETQGLCKYWGGLKALDDISLQFFDKQLHGIVGPNGAGKSTLLNLLCGHYKPTRGSILHKEEAIEAIKPYAFARRGIGRSFQKTNIYPGATCLENCCVAVQRRMGGSFNILRSRYTQKVLDEIASEALEKVGLGARRDVVASQISYGEQRQLEIAMVLATSPEVLLLDEPMAGMGHEESQLIIELLKTLRREYCIVLVEHDMDAVFELSDQLTVMVDGQHLTTGSVDQVRDDPRVKEAYLGQGDEVF</sequence>
<dbReference type="EMBL" id="FTMN01000004">
    <property type="protein sequence ID" value="SIQ40734.1"/>
    <property type="molecule type" value="Genomic_DNA"/>
</dbReference>
<evidence type="ECO:0000256" key="1">
    <source>
        <dbReference type="ARBA" id="ARBA00022448"/>
    </source>
</evidence>
<dbReference type="RefSeq" id="WP_076462853.1">
    <property type="nucleotide sequence ID" value="NZ_FTMN01000004.1"/>
</dbReference>
<proteinExistence type="predicted"/>
<dbReference type="GO" id="GO:0005886">
    <property type="term" value="C:plasma membrane"/>
    <property type="evidence" value="ECO:0007669"/>
    <property type="project" value="TreeGrafter"/>
</dbReference>
<dbReference type="AlphaFoldDB" id="A0A1N6SI70"/>
<dbReference type="InterPro" id="IPR027417">
    <property type="entry name" value="P-loop_NTPase"/>
</dbReference>
<reference evidence="5 6" key="1">
    <citation type="submission" date="2017-01" db="EMBL/GenBank/DDBJ databases">
        <authorList>
            <person name="Mah S.A."/>
            <person name="Swanson W.J."/>
            <person name="Moy G.W."/>
            <person name="Vacquier V.D."/>
        </authorList>
    </citation>
    <scope>NUCLEOTIDE SEQUENCE [LARGE SCALE GENOMIC DNA]</scope>
    <source>
        <strain evidence="5 6">DSM 7027</strain>
    </source>
</reference>
<dbReference type="GO" id="GO:0016887">
    <property type="term" value="F:ATP hydrolysis activity"/>
    <property type="evidence" value="ECO:0007669"/>
    <property type="project" value="InterPro"/>
</dbReference>
<dbReference type="PANTHER" id="PTHR45772">
    <property type="entry name" value="CONSERVED COMPONENT OF ABC TRANSPORTER FOR NATURAL AMINO ACIDS-RELATED"/>
    <property type="match status" value="1"/>
</dbReference>
<dbReference type="eggNOG" id="COG0411">
    <property type="taxonomic scope" value="Bacteria"/>
</dbReference>
<name>A0A1N6SI70_9GAMM</name>